<protein>
    <submittedName>
        <fullName evidence="2">Uncharacterized protein</fullName>
    </submittedName>
</protein>
<keyword evidence="1" id="KW-0812">Transmembrane</keyword>
<sequence length="61" mass="6834">MTRTEARSLWRRKVIYVQSACTSSEHAPAGSMFACVTSIGHFLACIGFLLSSDYQWRYKGG</sequence>
<keyword evidence="1" id="KW-1133">Transmembrane helix</keyword>
<dbReference type="AlphaFoldDB" id="A0A0E9WNN2"/>
<proteinExistence type="predicted"/>
<evidence type="ECO:0000256" key="1">
    <source>
        <dbReference type="SAM" id="Phobius"/>
    </source>
</evidence>
<reference evidence="2" key="2">
    <citation type="journal article" date="2015" name="Fish Shellfish Immunol.">
        <title>Early steps in the European eel (Anguilla anguilla)-Vibrio vulnificus interaction in the gills: Role of the RtxA13 toxin.</title>
        <authorList>
            <person name="Callol A."/>
            <person name="Pajuelo D."/>
            <person name="Ebbesson L."/>
            <person name="Teles M."/>
            <person name="MacKenzie S."/>
            <person name="Amaro C."/>
        </authorList>
    </citation>
    <scope>NUCLEOTIDE SEQUENCE</scope>
</reference>
<organism evidence="2">
    <name type="scientific">Anguilla anguilla</name>
    <name type="common">European freshwater eel</name>
    <name type="synonym">Muraena anguilla</name>
    <dbReference type="NCBI Taxonomy" id="7936"/>
    <lineage>
        <taxon>Eukaryota</taxon>
        <taxon>Metazoa</taxon>
        <taxon>Chordata</taxon>
        <taxon>Craniata</taxon>
        <taxon>Vertebrata</taxon>
        <taxon>Euteleostomi</taxon>
        <taxon>Actinopterygii</taxon>
        <taxon>Neopterygii</taxon>
        <taxon>Teleostei</taxon>
        <taxon>Anguilliformes</taxon>
        <taxon>Anguillidae</taxon>
        <taxon>Anguilla</taxon>
    </lineage>
</organism>
<dbReference type="EMBL" id="GBXM01017504">
    <property type="protein sequence ID" value="JAH91073.1"/>
    <property type="molecule type" value="Transcribed_RNA"/>
</dbReference>
<feature type="transmembrane region" description="Helical" evidence="1">
    <location>
        <begin position="29"/>
        <end position="50"/>
    </location>
</feature>
<name>A0A0E9WNN2_ANGAN</name>
<reference evidence="2" key="1">
    <citation type="submission" date="2014-11" db="EMBL/GenBank/DDBJ databases">
        <authorList>
            <person name="Amaro Gonzalez C."/>
        </authorList>
    </citation>
    <scope>NUCLEOTIDE SEQUENCE</scope>
</reference>
<accession>A0A0E9WNN2</accession>
<keyword evidence="1" id="KW-0472">Membrane</keyword>
<evidence type="ECO:0000313" key="2">
    <source>
        <dbReference type="EMBL" id="JAH91073.1"/>
    </source>
</evidence>